<gene>
    <name evidence="2" type="ORF">OH76DRAFT_1029686</name>
</gene>
<name>A0A371CXB3_9APHY</name>
<organism evidence="2 3">
    <name type="scientific">Lentinus brumalis</name>
    <dbReference type="NCBI Taxonomy" id="2498619"/>
    <lineage>
        <taxon>Eukaryota</taxon>
        <taxon>Fungi</taxon>
        <taxon>Dikarya</taxon>
        <taxon>Basidiomycota</taxon>
        <taxon>Agaricomycotina</taxon>
        <taxon>Agaricomycetes</taxon>
        <taxon>Polyporales</taxon>
        <taxon>Polyporaceae</taxon>
        <taxon>Lentinus</taxon>
    </lineage>
</organism>
<protein>
    <submittedName>
        <fullName evidence="2">Uncharacterized protein</fullName>
    </submittedName>
</protein>
<keyword evidence="3" id="KW-1185">Reference proteome</keyword>
<dbReference type="EMBL" id="KZ857443">
    <property type="protein sequence ID" value="RDX44934.1"/>
    <property type="molecule type" value="Genomic_DNA"/>
</dbReference>
<feature type="region of interest" description="Disordered" evidence="1">
    <location>
        <begin position="1"/>
        <end position="21"/>
    </location>
</feature>
<accession>A0A371CXB3</accession>
<dbReference type="AlphaFoldDB" id="A0A371CXB3"/>
<dbReference type="Proteomes" id="UP000256964">
    <property type="component" value="Unassembled WGS sequence"/>
</dbReference>
<evidence type="ECO:0000256" key="1">
    <source>
        <dbReference type="SAM" id="MobiDB-lite"/>
    </source>
</evidence>
<proteinExistence type="predicted"/>
<reference evidence="2 3" key="1">
    <citation type="journal article" date="2018" name="Biotechnol. Biofuels">
        <title>Integrative visual omics of the white-rot fungus Polyporus brumalis exposes the biotechnological potential of its oxidative enzymes for delignifying raw plant biomass.</title>
        <authorList>
            <person name="Miyauchi S."/>
            <person name="Rancon A."/>
            <person name="Drula E."/>
            <person name="Hage H."/>
            <person name="Chaduli D."/>
            <person name="Favel A."/>
            <person name="Grisel S."/>
            <person name="Henrissat B."/>
            <person name="Herpoel-Gimbert I."/>
            <person name="Ruiz-Duenas F.J."/>
            <person name="Chevret D."/>
            <person name="Hainaut M."/>
            <person name="Lin J."/>
            <person name="Wang M."/>
            <person name="Pangilinan J."/>
            <person name="Lipzen A."/>
            <person name="Lesage-Meessen L."/>
            <person name="Navarro D."/>
            <person name="Riley R."/>
            <person name="Grigoriev I.V."/>
            <person name="Zhou S."/>
            <person name="Raouche S."/>
            <person name="Rosso M.N."/>
        </authorList>
    </citation>
    <scope>NUCLEOTIDE SEQUENCE [LARGE SCALE GENOMIC DNA]</scope>
    <source>
        <strain evidence="2 3">BRFM 1820</strain>
    </source>
</reference>
<evidence type="ECO:0000313" key="3">
    <source>
        <dbReference type="Proteomes" id="UP000256964"/>
    </source>
</evidence>
<evidence type="ECO:0000313" key="2">
    <source>
        <dbReference type="EMBL" id="RDX44934.1"/>
    </source>
</evidence>
<sequence>MCSASPRISSRRNEGASRRCATHGVRVTTPKLRPLHVRIVLARQPETAINLSVVPDNSEFQLLAFSSAESTPPTVACPHRPDPRGPPKLGLAISCASKKGLESCYHGPLPQKCLNHAYLRTISGDGLRSVLQTARPDQQCNQASTDLYKQGPTEKCPQFTTHHTLPRTAACLPRSALAAGQAFLPSPTPSNQWTHSTSPPLWPSDRAPIHIWCTFQFPSITRGRRPAQDTSSV</sequence>